<comment type="subcellular location">
    <subcellularLocation>
        <location evidence="1">Cell inner membrane</location>
        <topology evidence="1">Multi-pass membrane protein</topology>
    </subcellularLocation>
</comment>
<keyword evidence="2" id="KW-0813">Transport</keyword>
<dbReference type="Pfam" id="PF00528">
    <property type="entry name" value="BPD_transp_1"/>
    <property type="match status" value="2"/>
</dbReference>
<name>E6PUA1_9ZZZZ</name>
<dbReference type="InterPro" id="IPR035906">
    <property type="entry name" value="MetI-like_sf"/>
</dbReference>
<dbReference type="PANTHER" id="PTHR43357">
    <property type="entry name" value="INNER MEMBRANE ABC TRANSPORTER PERMEASE PROTEIN YDCV"/>
    <property type="match status" value="1"/>
</dbReference>
<feature type="transmembrane region" description="Helical" evidence="8">
    <location>
        <begin position="124"/>
        <end position="147"/>
    </location>
</feature>
<keyword evidence="5 8" id="KW-0812">Transmembrane</keyword>
<protein>
    <submittedName>
        <fullName evidence="10">Putative ABC-type Fe3+ transport system,permease component</fullName>
    </submittedName>
</protein>
<proteinExistence type="predicted"/>
<keyword evidence="7 8" id="KW-0472">Membrane</keyword>
<evidence type="ECO:0000256" key="6">
    <source>
        <dbReference type="ARBA" id="ARBA00022989"/>
    </source>
</evidence>
<keyword evidence="3" id="KW-1003">Cell membrane</keyword>
<feature type="domain" description="ABC transmembrane type-1" evidence="9">
    <location>
        <begin position="89"/>
        <end position="292"/>
    </location>
</feature>
<evidence type="ECO:0000256" key="7">
    <source>
        <dbReference type="ARBA" id="ARBA00023136"/>
    </source>
</evidence>
<feature type="transmembrane region" description="Helical" evidence="8">
    <location>
        <begin position="542"/>
        <end position="561"/>
    </location>
</feature>
<dbReference type="SUPFAM" id="SSF161098">
    <property type="entry name" value="MetI-like"/>
    <property type="match status" value="2"/>
</dbReference>
<dbReference type="PROSITE" id="PS50928">
    <property type="entry name" value="ABC_TM1"/>
    <property type="match status" value="2"/>
</dbReference>
<feature type="transmembrane region" description="Helical" evidence="8">
    <location>
        <begin position="93"/>
        <end position="112"/>
    </location>
</feature>
<accession>E6PUA1</accession>
<keyword evidence="6 8" id="KW-1133">Transmembrane helix</keyword>
<evidence type="ECO:0000256" key="5">
    <source>
        <dbReference type="ARBA" id="ARBA00022692"/>
    </source>
</evidence>
<feature type="domain" description="ABC transmembrane type-1" evidence="9">
    <location>
        <begin position="368"/>
        <end position="557"/>
    </location>
</feature>
<evidence type="ECO:0000313" key="10">
    <source>
        <dbReference type="EMBL" id="CBH98508.1"/>
    </source>
</evidence>
<reference evidence="10" key="1">
    <citation type="submission" date="2009-10" db="EMBL/GenBank/DDBJ databases">
        <title>Diversity of trophic interactions inside an arsenic-rich microbial ecosystem.</title>
        <authorList>
            <person name="Bertin P.N."/>
            <person name="Heinrich-Salmeron A."/>
            <person name="Pelletier E."/>
            <person name="Goulhen-Chollet F."/>
            <person name="Arsene-Ploetze F."/>
            <person name="Gallien S."/>
            <person name="Calteau A."/>
            <person name="Vallenet D."/>
            <person name="Casiot C."/>
            <person name="Chane-Woon-Ming B."/>
            <person name="Giloteaux L."/>
            <person name="Barakat M."/>
            <person name="Bonnefoy V."/>
            <person name="Bruneel O."/>
            <person name="Chandler M."/>
            <person name="Cleiss J."/>
            <person name="Duran R."/>
            <person name="Elbaz-Poulichet F."/>
            <person name="Fonknechten N."/>
            <person name="Lauga B."/>
            <person name="Mornico D."/>
            <person name="Ortet P."/>
            <person name="Schaeffer C."/>
            <person name="Siguier P."/>
            <person name="Alexander Thil Smith A."/>
            <person name="Van Dorsselaer A."/>
            <person name="Weissenbach J."/>
            <person name="Medigue C."/>
            <person name="Le Paslier D."/>
        </authorList>
    </citation>
    <scope>NUCLEOTIDE SEQUENCE</scope>
</reference>
<feature type="transmembrane region" description="Helical" evidence="8">
    <location>
        <begin position="167"/>
        <end position="187"/>
    </location>
</feature>
<evidence type="ECO:0000256" key="3">
    <source>
        <dbReference type="ARBA" id="ARBA00022475"/>
    </source>
</evidence>
<feature type="transmembrane region" description="Helical" evidence="8">
    <location>
        <begin position="36"/>
        <end position="62"/>
    </location>
</feature>
<dbReference type="GO" id="GO:0055085">
    <property type="term" value="P:transmembrane transport"/>
    <property type="evidence" value="ECO:0007669"/>
    <property type="project" value="InterPro"/>
</dbReference>
<feature type="transmembrane region" description="Helical" evidence="8">
    <location>
        <begin position="437"/>
        <end position="457"/>
    </location>
</feature>
<feature type="transmembrane region" description="Helical" evidence="8">
    <location>
        <begin position="323"/>
        <end position="350"/>
    </location>
</feature>
<evidence type="ECO:0000259" key="9">
    <source>
        <dbReference type="PROSITE" id="PS50928"/>
    </source>
</evidence>
<evidence type="ECO:0000256" key="4">
    <source>
        <dbReference type="ARBA" id="ARBA00022519"/>
    </source>
</evidence>
<comment type="caution">
    <text evidence="10">The sequence shown here is derived from an EMBL/GenBank/DDBJ whole genome shotgun (WGS) entry which is preliminary data.</text>
</comment>
<dbReference type="AlphaFoldDB" id="E6PUA1"/>
<feature type="transmembrane region" description="Helical" evidence="8">
    <location>
        <begin position="370"/>
        <end position="393"/>
    </location>
</feature>
<sequence>MTARNPDLRWLAEPALASTHEPSGTRTAARRWALRVGLLLATVAFVALWAYPLLGFLFTAFLPHVLQGDLRPTLAPLRHAFQGYELHALFNSLWVALTVGVLSLPFGLWLAWLRERTDLRGRGWIEAGVWLLLIFPDFFLASGWMLLAAPIGPLAAWPTALHAAQLLLGPVGIILTLALKAVPYVFLVAQGSLRNSSAALQEAARVHGLSRLWRLRLGLAALLPALAAGFAMAYAESLRNFAVVATLGASSGFAMGTYAIYQAVNGMPLNFPLAAATSWLLLALVLPALVLQSRVGRRARQHQTLGAKHRPAARVRLQTSHQLLHGALLLALALFALALPTFAALGVAWPKAAWTQIAASLPPLLAAIRYSLQLALVAASITVFIALPMAWLSARPGRLGRVLDVALLAMMALPLIVLAAAYLQAYNQPYAPLYGGSLLLGMAYVALAVPATSRVLLGPVAQLHRSLADAARVHGLSRLQTLRHVHLPLLAGSLFYGWLLAVLSIAFELPASELLYPAGHPPLAVALLQYAGGFQLHQQARLQVLGMAVLLAFALLARWAYQRLTPVAWRQLGTP</sequence>
<feature type="transmembrane region" description="Helical" evidence="8">
    <location>
        <begin position="487"/>
        <end position="507"/>
    </location>
</feature>
<keyword evidence="4" id="KW-0997">Cell inner membrane</keyword>
<dbReference type="EMBL" id="CABM01000055">
    <property type="protein sequence ID" value="CBH98508.1"/>
    <property type="molecule type" value="Genomic_DNA"/>
</dbReference>
<gene>
    <name evidence="10" type="ORF">CARN2_3989</name>
</gene>
<evidence type="ECO:0000256" key="2">
    <source>
        <dbReference type="ARBA" id="ARBA00022448"/>
    </source>
</evidence>
<dbReference type="PANTHER" id="PTHR43357:SF4">
    <property type="entry name" value="INNER MEMBRANE ABC TRANSPORTER PERMEASE PROTEIN YDCV"/>
    <property type="match status" value="1"/>
</dbReference>
<feature type="transmembrane region" description="Helical" evidence="8">
    <location>
        <begin position="405"/>
        <end position="425"/>
    </location>
</feature>
<dbReference type="CDD" id="cd06261">
    <property type="entry name" value="TM_PBP2"/>
    <property type="match status" value="2"/>
</dbReference>
<dbReference type="GO" id="GO:0005886">
    <property type="term" value="C:plasma membrane"/>
    <property type="evidence" value="ECO:0007669"/>
    <property type="project" value="UniProtKB-SubCell"/>
</dbReference>
<evidence type="ECO:0000256" key="1">
    <source>
        <dbReference type="ARBA" id="ARBA00004429"/>
    </source>
</evidence>
<evidence type="ECO:0000256" key="8">
    <source>
        <dbReference type="SAM" id="Phobius"/>
    </source>
</evidence>
<dbReference type="InterPro" id="IPR000515">
    <property type="entry name" value="MetI-like"/>
</dbReference>
<feature type="transmembrane region" description="Helical" evidence="8">
    <location>
        <begin position="271"/>
        <end position="291"/>
    </location>
</feature>
<organism evidence="10">
    <name type="scientific">mine drainage metagenome</name>
    <dbReference type="NCBI Taxonomy" id="410659"/>
    <lineage>
        <taxon>unclassified sequences</taxon>
        <taxon>metagenomes</taxon>
        <taxon>ecological metagenomes</taxon>
    </lineage>
</organism>
<dbReference type="Gene3D" id="1.10.3720.10">
    <property type="entry name" value="MetI-like"/>
    <property type="match status" value="2"/>
</dbReference>